<name>A0AAN7XYY7_ELEMC</name>
<evidence type="ECO:0000313" key="2">
    <source>
        <dbReference type="EMBL" id="KAK5869917.1"/>
    </source>
</evidence>
<sequence length="979" mass="110349">MEFCLERKFSVNELKYKMRLTQIIDKYSNMGDQDAMEEVELDNSKSSSRCYINWSKIQLNKLESKSMADLREEPERSKDITGNTQLDSTNQDCRADDCAAFSSISLLSLEDDGVVSNETTHLTAISLDEIQRNMTLTEFQPEDQDEELEMTLKTHGSSLMELYPGMISRLGEACRRQKVSEAAISVLRRYRRWRQQSNRSNLNKTFNVTLKHTNRKPKNMTNQTLLEDNSPVKRQLMVTKTTPQPPLQMVNKIQDWQAQLQSPEKVTKEPNIVVMDFDCFETSVQTATSLNETFIVSEASQLEKQPSTYTHSASSPISCYPAARKSLDTSLRSYRHSLSDTPSVKERVDIYGSPVRKNSSTYTFSPSRPCYPAARSSLDTSLRSRRHSLSANLPQTNDCSVYAPDTSPVKERLDVYSSPVRKSSSTYTFSPSRPCYPAARSSLDTSLRSRRHSLSANLPQTNDCSVYAPDTSPVKERLDVYSSPVRKSSSTYTFSPSRPCYPAARSSLDTSLRSRRHSLSANLPQTNDCSVYAPDTSPIKERLDVYSSPVRKSSSTYTFSPSRPCYPAARSSLDTSLRSRRHSLSANLLQTNDCSSYAPDTSPIKERLDVYSSPVRKSSSTYTFSPSRPCYPAARSSLDTSLRSRRHSLSANLLQTNDCSSYAPDTSPIKERLDVYSSPVRKSSSTYTFSPSRPCYPAARSSLDTSLRSRRHSLSANLLQTNDCSSYAPDTSPIKERLDVYSSPVRKSSLQATMVTGLRSPHVFSRSPRRTSVESFSSEPIRPRLMSTPPKKPTVPLRMLHSQDLHLSPHQQLRSPQLASAPESRNRIWPRLFRDSTLTPQKEFDEDFLKAYHKFVCQNTSSLMSGISCYLCAGSAEARKGSSSSALAALALSPHRSLLRKRNRELNLDHQPQSKRLREEYCQSSPGSQRHRKELLRRRLSTYDMSSPMTASPIALLNPACFKESLPNCSPQKHIRMPE</sequence>
<evidence type="ECO:0000256" key="1">
    <source>
        <dbReference type="SAM" id="MobiDB-lite"/>
    </source>
</evidence>
<dbReference type="AlphaFoldDB" id="A0AAN7XYY7"/>
<protein>
    <submittedName>
        <fullName evidence="2">Uncharacterized protein</fullName>
    </submittedName>
</protein>
<reference evidence="2 3" key="1">
    <citation type="journal article" date="2023" name="Genes (Basel)">
        <title>Chromosome-Level Genome Assembly and Circadian Gene Repertoire of the Patagonia Blennie Eleginops maclovinus-The Closest Ancestral Proxy of Antarctic Cryonotothenioids.</title>
        <authorList>
            <person name="Cheng C.C."/>
            <person name="Rivera-Colon A.G."/>
            <person name="Minhas B.F."/>
            <person name="Wilson L."/>
            <person name="Rayamajhi N."/>
            <person name="Vargas-Chacoff L."/>
            <person name="Catchen J.M."/>
        </authorList>
    </citation>
    <scope>NUCLEOTIDE SEQUENCE [LARGE SCALE GENOMIC DNA]</scope>
    <source>
        <strain evidence="2">JMC-PN-2008</strain>
    </source>
</reference>
<organism evidence="2 3">
    <name type="scientific">Eleginops maclovinus</name>
    <name type="common">Patagonian blennie</name>
    <name type="synonym">Eleginus maclovinus</name>
    <dbReference type="NCBI Taxonomy" id="56733"/>
    <lineage>
        <taxon>Eukaryota</taxon>
        <taxon>Metazoa</taxon>
        <taxon>Chordata</taxon>
        <taxon>Craniata</taxon>
        <taxon>Vertebrata</taxon>
        <taxon>Euteleostomi</taxon>
        <taxon>Actinopterygii</taxon>
        <taxon>Neopterygii</taxon>
        <taxon>Teleostei</taxon>
        <taxon>Neoteleostei</taxon>
        <taxon>Acanthomorphata</taxon>
        <taxon>Eupercaria</taxon>
        <taxon>Perciformes</taxon>
        <taxon>Notothenioidei</taxon>
        <taxon>Eleginopidae</taxon>
        <taxon>Eleginops</taxon>
    </lineage>
</organism>
<accession>A0AAN7XYY7</accession>
<dbReference type="EMBL" id="JAUZQC010000006">
    <property type="protein sequence ID" value="KAK5869917.1"/>
    <property type="molecule type" value="Genomic_DNA"/>
</dbReference>
<comment type="caution">
    <text evidence="2">The sequence shown here is derived from an EMBL/GenBank/DDBJ whole genome shotgun (WGS) entry which is preliminary data.</text>
</comment>
<evidence type="ECO:0000313" key="3">
    <source>
        <dbReference type="Proteomes" id="UP001346869"/>
    </source>
</evidence>
<feature type="region of interest" description="Disordered" evidence="1">
    <location>
        <begin position="68"/>
        <end position="88"/>
    </location>
</feature>
<dbReference type="Proteomes" id="UP001346869">
    <property type="component" value="Unassembled WGS sequence"/>
</dbReference>
<feature type="region of interest" description="Disordered" evidence="1">
    <location>
        <begin position="911"/>
        <end position="933"/>
    </location>
</feature>
<keyword evidence="3" id="KW-1185">Reference proteome</keyword>
<proteinExistence type="predicted"/>
<feature type="region of interest" description="Disordered" evidence="1">
    <location>
        <begin position="762"/>
        <end position="794"/>
    </location>
</feature>
<gene>
    <name evidence="2" type="ORF">PBY51_024594</name>
</gene>
<feature type="compositionally biased region" description="Basic and acidic residues" evidence="1">
    <location>
        <begin position="68"/>
        <end position="79"/>
    </location>
</feature>
<reference evidence="2 3" key="2">
    <citation type="journal article" date="2023" name="Mol. Biol. Evol.">
        <title>Genomics of Secondarily Temperate Adaptation in the Only Non-Antarctic Icefish.</title>
        <authorList>
            <person name="Rivera-Colon A.G."/>
            <person name="Rayamajhi N."/>
            <person name="Minhas B.F."/>
            <person name="Madrigal G."/>
            <person name="Bilyk K.T."/>
            <person name="Yoon V."/>
            <person name="Hune M."/>
            <person name="Gregory S."/>
            <person name="Cheng C.H.C."/>
            <person name="Catchen J.M."/>
        </authorList>
    </citation>
    <scope>NUCLEOTIDE SEQUENCE [LARGE SCALE GENOMIC DNA]</scope>
    <source>
        <strain evidence="2">JMC-PN-2008</strain>
    </source>
</reference>